<dbReference type="AlphaFoldDB" id="A0A0J6YES3"/>
<accession>A0A0J6YES3</accession>
<dbReference type="EMBL" id="DS028095">
    <property type="protein sequence ID" value="KMP05478.1"/>
    <property type="molecule type" value="Genomic_DNA"/>
</dbReference>
<proteinExistence type="predicted"/>
<name>A0A0J6YES3_COCIT</name>
<protein>
    <submittedName>
        <fullName evidence="1">Uncharacterized protein</fullName>
    </submittedName>
</protein>
<dbReference type="Proteomes" id="UP000054565">
    <property type="component" value="Unassembled WGS sequence"/>
</dbReference>
<organism evidence="1 2">
    <name type="scientific">Coccidioides immitis RMSCC 2394</name>
    <dbReference type="NCBI Taxonomy" id="404692"/>
    <lineage>
        <taxon>Eukaryota</taxon>
        <taxon>Fungi</taxon>
        <taxon>Dikarya</taxon>
        <taxon>Ascomycota</taxon>
        <taxon>Pezizomycotina</taxon>
        <taxon>Eurotiomycetes</taxon>
        <taxon>Eurotiomycetidae</taxon>
        <taxon>Onygenales</taxon>
        <taxon>Onygenaceae</taxon>
        <taxon>Coccidioides</taxon>
    </lineage>
</organism>
<evidence type="ECO:0000313" key="1">
    <source>
        <dbReference type="EMBL" id="KMP05478.1"/>
    </source>
</evidence>
<sequence>MVRQRRMRQPSAHPEIIKFLSTHGGMIILERLQCPLRKRLRHLRGASQAPSAEDIQSWAFGLSSRTPACKIKGRENHWDSVESVEIAKPEIGNEPRGHGILSRDTILI</sequence>
<reference evidence="2" key="1">
    <citation type="journal article" date="2010" name="Genome Res.">
        <title>Population genomic sequencing of Coccidioides fungi reveals recent hybridization and transposon control.</title>
        <authorList>
            <person name="Neafsey D.E."/>
            <person name="Barker B.M."/>
            <person name="Sharpton T.J."/>
            <person name="Stajich J.E."/>
            <person name="Park D.J."/>
            <person name="Whiston E."/>
            <person name="Hung C.-Y."/>
            <person name="McMahan C."/>
            <person name="White J."/>
            <person name="Sykes S."/>
            <person name="Heiman D."/>
            <person name="Young S."/>
            <person name="Zeng Q."/>
            <person name="Abouelleil A."/>
            <person name="Aftuck L."/>
            <person name="Bessette D."/>
            <person name="Brown A."/>
            <person name="FitzGerald M."/>
            <person name="Lui A."/>
            <person name="Macdonald J.P."/>
            <person name="Priest M."/>
            <person name="Orbach M.J."/>
            <person name="Galgiani J.N."/>
            <person name="Kirkland T.N."/>
            <person name="Cole G.T."/>
            <person name="Birren B.W."/>
            <person name="Henn M.R."/>
            <person name="Taylor J.W."/>
            <person name="Rounsley S.D."/>
        </authorList>
    </citation>
    <scope>NUCLEOTIDE SEQUENCE [LARGE SCALE GENOMIC DNA]</scope>
    <source>
        <strain evidence="2">RMSCC 2394</strain>
    </source>
</reference>
<evidence type="ECO:0000313" key="2">
    <source>
        <dbReference type="Proteomes" id="UP000054565"/>
    </source>
</evidence>
<gene>
    <name evidence="1" type="ORF">CIRG_05159</name>
</gene>